<proteinExistence type="predicted"/>
<evidence type="ECO:0000313" key="2">
    <source>
        <dbReference type="Proteomes" id="UP000765509"/>
    </source>
</evidence>
<gene>
    <name evidence="1" type="ORF">O181_018042</name>
</gene>
<reference evidence="1" key="1">
    <citation type="submission" date="2021-03" db="EMBL/GenBank/DDBJ databases">
        <title>Draft genome sequence of rust myrtle Austropuccinia psidii MF-1, a brazilian biotype.</title>
        <authorList>
            <person name="Quecine M.C."/>
            <person name="Pachon D.M.R."/>
            <person name="Bonatelli M.L."/>
            <person name="Correr F.H."/>
            <person name="Franceschini L.M."/>
            <person name="Leite T.F."/>
            <person name="Margarido G.R.A."/>
            <person name="Almeida C.A."/>
            <person name="Ferrarezi J.A."/>
            <person name="Labate C.A."/>
        </authorList>
    </citation>
    <scope>NUCLEOTIDE SEQUENCE</scope>
    <source>
        <strain evidence="1">MF-1</strain>
    </source>
</reference>
<dbReference type="OrthoDB" id="3262920at2759"/>
<dbReference type="EMBL" id="AVOT02005142">
    <property type="protein sequence ID" value="MBW0478327.1"/>
    <property type="molecule type" value="Genomic_DNA"/>
</dbReference>
<comment type="caution">
    <text evidence="1">The sequence shown here is derived from an EMBL/GenBank/DDBJ whole genome shotgun (WGS) entry which is preliminary data.</text>
</comment>
<evidence type="ECO:0000313" key="1">
    <source>
        <dbReference type="EMBL" id="MBW0478327.1"/>
    </source>
</evidence>
<dbReference type="AlphaFoldDB" id="A0A9Q3C723"/>
<protein>
    <submittedName>
        <fullName evidence="1">Uncharacterized protein</fullName>
    </submittedName>
</protein>
<organism evidence="1 2">
    <name type="scientific">Austropuccinia psidii MF-1</name>
    <dbReference type="NCBI Taxonomy" id="1389203"/>
    <lineage>
        <taxon>Eukaryota</taxon>
        <taxon>Fungi</taxon>
        <taxon>Dikarya</taxon>
        <taxon>Basidiomycota</taxon>
        <taxon>Pucciniomycotina</taxon>
        <taxon>Pucciniomycetes</taxon>
        <taxon>Pucciniales</taxon>
        <taxon>Sphaerophragmiaceae</taxon>
        <taxon>Austropuccinia</taxon>
    </lineage>
</organism>
<accession>A0A9Q3C723</accession>
<sequence>MDLPPLSICESLEEQWGLEEEPEEIETSLEVFPPSYHQYLDVFSKVKEEKLPPHCDCDNHIELKGSLLPVCAIYSLLNHDSETLWAYIPES</sequence>
<dbReference type="Proteomes" id="UP000765509">
    <property type="component" value="Unassembled WGS sequence"/>
</dbReference>
<name>A0A9Q3C723_9BASI</name>
<keyword evidence="2" id="KW-1185">Reference proteome</keyword>